<dbReference type="GO" id="GO:0001522">
    <property type="term" value="P:pseudouridine synthesis"/>
    <property type="evidence" value="ECO:0007669"/>
    <property type="project" value="InterPro"/>
</dbReference>
<evidence type="ECO:0000256" key="6">
    <source>
        <dbReference type="RuleBase" id="RU362028"/>
    </source>
</evidence>
<accession>A0A395XSI5</accession>
<evidence type="ECO:0000256" key="5">
    <source>
        <dbReference type="PROSITE-ProRule" id="PRU00182"/>
    </source>
</evidence>
<dbReference type="InterPro" id="IPR020103">
    <property type="entry name" value="PsdUridine_synth_cat_dom_sf"/>
</dbReference>
<dbReference type="PANTHER" id="PTHR21600">
    <property type="entry name" value="MITOCHONDRIAL RNA PSEUDOURIDINE SYNTHASE"/>
    <property type="match status" value="1"/>
</dbReference>
<dbReference type="Gene3D" id="3.30.2350.10">
    <property type="entry name" value="Pseudouridine synthase"/>
    <property type="match status" value="1"/>
</dbReference>
<dbReference type="CDD" id="cd02869">
    <property type="entry name" value="PseudoU_synth_RluA_like"/>
    <property type="match status" value="1"/>
</dbReference>
<comment type="similarity">
    <text evidence="2 6">Belongs to the pseudouridine synthase RluA family.</text>
</comment>
<reference evidence="8 9" key="1">
    <citation type="submission" date="2018-08" db="EMBL/GenBank/DDBJ databases">
        <title>A genome reference for cultivated species of the human gut microbiota.</title>
        <authorList>
            <person name="Zou Y."/>
            <person name="Xue W."/>
            <person name="Luo G."/>
        </authorList>
    </citation>
    <scope>NUCLEOTIDE SEQUENCE [LARGE SCALE GENOMIC DNA]</scope>
    <source>
        <strain evidence="8 9">AF12-11</strain>
    </source>
</reference>
<evidence type="ECO:0000256" key="4">
    <source>
        <dbReference type="PIRSR" id="PIRSR606225-1"/>
    </source>
</evidence>
<dbReference type="InterPro" id="IPR036986">
    <property type="entry name" value="S4_RNA-bd_sf"/>
</dbReference>
<keyword evidence="3 6" id="KW-0413">Isomerase</keyword>
<dbReference type="AlphaFoldDB" id="A0A395XSI5"/>
<dbReference type="PROSITE" id="PS50889">
    <property type="entry name" value="S4"/>
    <property type="match status" value="1"/>
</dbReference>
<evidence type="ECO:0000256" key="3">
    <source>
        <dbReference type="ARBA" id="ARBA00023235"/>
    </source>
</evidence>
<comment type="catalytic activity">
    <reaction evidence="1 6">
        <text>a uridine in RNA = a pseudouridine in RNA</text>
        <dbReference type="Rhea" id="RHEA:48348"/>
        <dbReference type="Rhea" id="RHEA-COMP:12068"/>
        <dbReference type="Rhea" id="RHEA-COMP:12069"/>
        <dbReference type="ChEBI" id="CHEBI:65314"/>
        <dbReference type="ChEBI" id="CHEBI:65315"/>
    </reaction>
</comment>
<comment type="caution">
    <text evidence="8">The sequence shown here is derived from an EMBL/GenBank/DDBJ whole genome shotgun (WGS) entry which is preliminary data.</text>
</comment>
<protein>
    <recommendedName>
        <fullName evidence="6">Pseudouridine synthase</fullName>
        <ecNumber evidence="6">5.4.99.-</ecNumber>
    </recommendedName>
</protein>
<dbReference type="Pfam" id="PF00849">
    <property type="entry name" value="PseudoU_synth_2"/>
    <property type="match status" value="1"/>
</dbReference>
<dbReference type="GO" id="GO:0003723">
    <property type="term" value="F:RNA binding"/>
    <property type="evidence" value="ECO:0007669"/>
    <property type="project" value="UniProtKB-KW"/>
</dbReference>
<feature type="active site" evidence="4">
    <location>
        <position position="148"/>
    </location>
</feature>
<keyword evidence="5" id="KW-0694">RNA-binding</keyword>
<evidence type="ECO:0000313" key="9">
    <source>
        <dbReference type="Proteomes" id="UP000266376"/>
    </source>
</evidence>
<dbReference type="Gene3D" id="3.10.290.10">
    <property type="entry name" value="RNA-binding S4 domain"/>
    <property type="match status" value="1"/>
</dbReference>
<dbReference type="SUPFAM" id="SSF55174">
    <property type="entry name" value="Alpha-L RNA-binding motif"/>
    <property type="match status" value="1"/>
</dbReference>
<dbReference type="GO" id="GO:0006396">
    <property type="term" value="P:RNA processing"/>
    <property type="evidence" value="ECO:0007669"/>
    <property type="project" value="UniProtKB-ARBA"/>
</dbReference>
<feature type="domain" description="Pseudouridine synthase RsuA/RluA-like" evidence="7">
    <location>
        <begin position="95"/>
        <end position="254"/>
    </location>
</feature>
<evidence type="ECO:0000256" key="1">
    <source>
        <dbReference type="ARBA" id="ARBA00000073"/>
    </source>
</evidence>
<dbReference type="NCBIfam" id="TIGR00005">
    <property type="entry name" value="rluA_subfam"/>
    <property type="match status" value="1"/>
</dbReference>
<dbReference type="GO" id="GO:0140098">
    <property type="term" value="F:catalytic activity, acting on RNA"/>
    <property type="evidence" value="ECO:0007669"/>
    <property type="project" value="UniProtKB-ARBA"/>
</dbReference>
<proteinExistence type="inferred from homology"/>
<dbReference type="InterPro" id="IPR050188">
    <property type="entry name" value="RluA_PseudoU_synthase"/>
</dbReference>
<sequence length="335" mass="38079">MRETIIKENESGQRLDKYLKKYLPQAPGSFIYKMLRKKNITLNGKKAAGQEKLNTGDSIKFFLAEETIDKFTGNAAAIESYPVKKDLEIIYEDDNILLINKPAGMLSQKAKKEDVSLVEYVIGYLLSNGSVTKEELLTFHPGICNRLDRNTSGMVVAGKSLAGLQIMGEAFKERTLAKYYLCLVKGCIKETSHIRGYLKKDEKTNKVMISRKMSEGAAAIETEYEPVAYQKELTLLKVHLITGRTHQIRAHLASIGHPLMGDYKYGNISWNHQYETYGVKAQMLHSYELHFPQMPKPLENLSKNVFQARVPGKFYRLIKETAWEHGTQEALEVLH</sequence>
<dbReference type="EC" id="5.4.99.-" evidence="6"/>
<dbReference type="GO" id="GO:0009982">
    <property type="term" value="F:pseudouridine synthase activity"/>
    <property type="evidence" value="ECO:0007669"/>
    <property type="project" value="InterPro"/>
</dbReference>
<evidence type="ECO:0000256" key="2">
    <source>
        <dbReference type="ARBA" id="ARBA00010876"/>
    </source>
</evidence>
<organism evidence="8 9">
    <name type="scientific">Dorea formicigenerans</name>
    <dbReference type="NCBI Taxonomy" id="39486"/>
    <lineage>
        <taxon>Bacteria</taxon>
        <taxon>Bacillati</taxon>
        <taxon>Bacillota</taxon>
        <taxon>Clostridia</taxon>
        <taxon>Lachnospirales</taxon>
        <taxon>Lachnospiraceae</taxon>
        <taxon>Dorea</taxon>
    </lineage>
</organism>
<dbReference type="SUPFAM" id="SSF55120">
    <property type="entry name" value="Pseudouridine synthase"/>
    <property type="match status" value="1"/>
</dbReference>
<name>A0A395XSI5_9FIRM</name>
<dbReference type="CDD" id="cd00165">
    <property type="entry name" value="S4"/>
    <property type="match status" value="1"/>
</dbReference>
<dbReference type="Proteomes" id="UP000266376">
    <property type="component" value="Unassembled WGS sequence"/>
</dbReference>
<gene>
    <name evidence="8" type="ORF">DWV67_00895</name>
</gene>
<evidence type="ECO:0000313" key="8">
    <source>
        <dbReference type="EMBL" id="RGW55660.1"/>
    </source>
</evidence>
<comment type="function">
    <text evidence="6">Responsible for synthesis of pseudouridine from uracil.</text>
</comment>
<dbReference type="InterPro" id="IPR006225">
    <property type="entry name" value="PsdUridine_synth_RluC/D"/>
</dbReference>
<dbReference type="InterPro" id="IPR006145">
    <property type="entry name" value="PsdUridine_synth_RsuA/RluA"/>
</dbReference>
<evidence type="ECO:0000259" key="7">
    <source>
        <dbReference type="Pfam" id="PF00849"/>
    </source>
</evidence>
<dbReference type="EMBL" id="QSAJ01000002">
    <property type="protein sequence ID" value="RGW55660.1"/>
    <property type="molecule type" value="Genomic_DNA"/>
</dbReference>